<gene>
    <name evidence="7" type="ORF">SASPL_128588</name>
</gene>
<dbReference type="Pfam" id="PF10551">
    <property type="entry name" value="MULE"/>
    <property type="match status" value="1"/>
</dbReference>
<feature type="region of interest" description="Disordered" evidence="5">
    <location>
        <begin position="1"/>
        <end position="31"/>
    </location>
</feature>
<evidence type="ECO:0000259" key="6">
    <source>
        <dbReference type="PROSITE" id="PS50966"/>
    </source>
</evidence>
<dbReference type="Proteomes" id="UP000298416">
    <property type="component" value="Unassembled WGS sequence"/>
</dbReference>
<proteinExistence type="predicted"/>
<evidence type="ECO:0000313" key="7">
    <source>
        <dbReference type="EMBL" id="KAG6410527.1"/>
    </source>
</evidence>
<dbReference type="InterPro" id="IPR007527">
    <property type="entry name" value="Znf_SWIM"/>
</dbReference>
<evidence type="ECO:0000256" key="2">
    <source>
        <dbReference type="ARBA" id="ARBA00022771"/>
    </source>
</evidence>
<evidence type="ECO:0000256" key="4">
    <source>
        <dbReference type="PROSITE-ProRule" id="PRU00325"/>
    </source>
</evidence>
<dbReference type="SMART" id="SM00575">
    <property type="entry name" value="ZnF_PMZ"/>
    <property type="match status" value="1"/>
</dbReference>
<dbReference type="InterPro" id="IPR018289">
    <property type="entry name" value="MULE_transposase_dom"/>
</dbReference>
<organism evidence="7">
    <name type="scientific">Salvia splendens</name>
    <name type="common">Scarlet sage</name>
    <dbReference type="NCBI Taxonomy" id="180675"/>
    <lineage>
        <taxon>Eukaryota</taxon>
        <taxon>Viridiplantae</taxon>
        <taxon>Streptophyta</taxon>
        <taxon>Embryophyta</taxon>
        <taxon>Tracheophyta</taxon>
        <taxon>Spermatophyta</taxon>
        <taxon>Magnoliopsida</taxon>
        <taxon>eudicotyledons</taxon>
        <taxon>Gunneridae</taxon>
        <taxon>Pentapetalae</taxon>
        <taxon>asterids</taxon>
        <taxon>lamiids</taxon>
        <taxon>Lamiales</taxon>
        <taxon>Lamiaceae</taxon>
        <taxon>Nepetoideae</taxon>
        <taxon>Mentheae</taxon>
        <taxon>Salviinae</taxon>
        <taxon>Salvia</taxon>
        <taxon>Salvia subgen. Calosphace</taxon>
        <taxon>core Calosphace</taxon>
    </lineage>
</organism>
<reference evidence="7" key="2">
    <citation type="submission" date="2020-08" db="EMBL/GenBank/DDBJ databases">
        <title>Plant Genome Project.</title>
        <authorList>
            <person name="Zhang R.-G."/>
        </authorList>
    </citation>
    <scope>NUCLEOTIDE SEQUENCE</scope>
    <source>
        <strain evidence="7">Huo1</strain>
        <tissue evidence="7">Leaf</tissue>
    </source>
</reference>
<name>A0A8X8XCR7_SALSN</name>
<evidence type="ECO:0000256" key="3">
    <source>
        <dbReference type="ARBA" id="ARBA00022833"/>
    </source>
</evidence>
<reference evidence="7" key="1">
    <citation type="submission" date="2018-01" db="EMBL/GenBank/DDBJ databases">
        <authorList>
            <person name="Mao J.F."/>
        </authorList>
    </citation>
    <scope>NUCLEOTIDE SEQUENCE</scope>
    <source>
        <strain evidence="7">Huo1</strain>
        <tissue evidence="7">Leaf</tissue>
    </source>
</reference>
<keyword evidence="1" id="KW-0479">Metal-binding</keyword>
<accession>A0A8X8XCR7</accession>
<dbReference type="InterPro" id="IPR006564">
    <property type="entry name" value="Znf_PMZ"/>
</dbReference>
<dbReference type="EMBL" id="PNBA02000010">
    <property type="protein sequence ID" value="KAG6410527.1"/>
    <property type="molecule type" value="Genomic_DNA"/>
</dbReference>
<evidence type="ECO:0000313" key="8">
    <source>
        <dbReference type="Proteomes" id="UP000298416"/>
    </source>
</evidence>
<feature type="domain" description="SWIM-type" evidence="6">
    <location>
        <begin position="329"/>
        <end position="365"/>
    </location>
</feature>
<sequence>MEIEEQSNTNRKGDDFDEERDQSNTDKEQGAVVYDFAHKYDDSRAEKEQSKIHDEVNIEKAIVIDDMISSETRQVDSLRYIAHDVGGDHTESFEWLFEVFKKSMEGQSPMTLFTYPDQAIGNAKRKVFPTTMHRLCIWHLYQSGVNEFEKLKANKFFHDAFQKCLTGCRNGDEFEKCWSSMVSIYGLQDNSWFKRLYDLRHKWSTAYNNDIFSAGILSSQRSESTNTTIGFNAKETANLNDLCIIFKNIVERWRSNERNDELQCSREKPTSCLPLTGFLKHASEVYTKTIFKDFEKEFLKSISTSIRFLSEEHDVKLYYVTVADEITSYQVNFNAVDFLVSCSCKRFEECGLLCCHCLRIMHVHSIPQIPECYIKRRWTKFAKQDLWDKSVSGRFEKGKNSATWRQKMVKKYYNLVLKDQENEEARAIIEDGLNAMTSALEALETTWQTRKATDETEISSSSYDMLDPSHSKGRKQRTDHLQKSKKKKTSDASDSNQ</sequence>
<dbReference type="GO" id="GO:0008270">
    <property type="term" value="F:zinc ion binding"/>
    <property type="evidence" value="ECO:0007669"/>
    <property type="project" value="UniProtKB-KW"/>
</dbReference>
<feature type="compositionally biased region" description="Polar residues" evidence="5">
    <location>
        <begin position="1"/>
        <end position="10"/>
    </location>
</feature>
<dbReference type="PANTHER" id="PTHR47718">
    <property type="entry name" value="OS01G0519700 PROTEIN"/>
    <property type="match status" value="1"/>
</dbReference>
<dbReference type="PANTHER" id="PTHR47718:SF17">
    <property type="entry name" value="PROTEIN FAR1-RELATED SEQUENCE 5-LIKE"/>
    <property type="match status" value="1"/>
</dbReference>
<feature type="region of interest" description="Disordered" evidence="5">
    <location>
        <begin position="451"/>
        <end position="497"/>
    </location>
</feature>
<evidence type="ECO:0000256" key="5">
    <source>
        <dbReference type="SAM" id="MobiDB-lite"/>
    </source>
</evidence>
<keyword evidence="8" id="KW-1185">Reference proteome</keyword>
<protein>
    <recommendedName>
        <fullName evidence="6">SWIM-type domain-containing protein</fullName>
    </recommendedName>
</protein>
<dbReference type="PROSITE" id="PS50966">
    <property type="entry name" value="ZF_SWIM"/>
    <property type="match status" value="1"/>
</dbReference>
<keyword evidence="2 4" id="KW-0863">Zinc-finger</keyword>
<dbReference type="AlphaFoldDB" id="A0A8X8XCR7"/>
<evidence type="ECO:0000256" key="1">
    <source>
        <dbReference type="ARBA" id="ARBA00022723"/>
    </source>
</evidence>
<keyword evidence="3" id="KW-0862">Zinc</keyword>
<comment type="caution">
    <text evidence="7">The sequence shown here is derived from an EMBL/GenBank/DDBJ whole genome shotgun (WGS) entry which is preliminary data.</text>
</comment>